<dbReference type="Pfam" id="PF02104">
    <property type="entry name" value="SURF1"/>
    <property type="match status" value="1"/>
</dbReference>
<keyword evidence="1" id="KW-0812">Transmembrane</keyword>
<feature type="transmembrane region" description="Helical" evidence="1">
    <location>
        <begin position="205"/>
        <end position="229"/>
    </location>
</feature>
<evidence type="ECO:0000313" key="3">
    <source>
        <dbReference type="EMBL" id="CAB4582358.1"/>
    </source>
</evidence>
<dbReference type="EMBL" id="CAEZUD010000002">
    <property type="protein sequence ID" value="CAB4582358.1"/>
    <property type="molecule type" value="Genomic_DNA"/>
</dbReference>
<organism evidence="3">
    <name type="scientific">freshwater metagenome</name>
    <dbReference type="NCBI Taxonomy" id="449393"/>
    <lineage>
        <taxon>unclassified sequences</taxon>
        <taxon>metagenomes</taxon>
        <taxon>ecological metagenomes</taxon>
    </lineage>
</organism>
<proteinExistence type="predicted"/>
<keyword evidence="1" id="KW-0472">Membrane</keyword>
<dbReference type="EMBL" id="CAEZSC010000014">
    <property type="protein sequence ID" value="CAB4531667.1"/>
    <property type="molecule type" value="Genomic_DNA"/>
</dbReference>
<evidence type="ECO:0000313" key="2">
    <source>
        <dbReference type="EMBL" id="CAB4531667.1"/>
    </source>
</evidence>
<dbReference type="InterPro" id="IPR002994">
    <property type="entry name" value="Surf1/Shy1"/>
</dbReference>
<keyword evidence="1" id="KW-1133">Transmembrane helix</keyword>
<dbReference type="GO" id="GO:0016020">
    <property type="term" value="C:membrane"/>
    <property type="evidence" value="ECO:0007669"/>
    <property type="project" value="InterPro"/>
</dbReference>
<dbReference type="EMBL" id="CAFBNS010000001">
    <property type="protein sequence ID" value="CAB4952204.1"/>
    <property type="molecule type" value="Genomic_DNA"/>
</dbReference>
<evidence type="ECO:0000256" key="1">
    <source>
        <dbReference type="SAM" id="Phobius"/>
    </source>
</evidence>
<accession>A0A6J6FCR6</accession>
<dbReference type="EMBL" id="CAFBPI010000043">
    <property type="protein sequence ID" value="CAB5016632.1"/>
    <property type="molecule type" value="Genomic_DNA"/>
</dbReference>
<evidence type="ECO:0000313" key="4">
    <source>
        <dbReference type="EMBL" id="CAB4722297.1"/>
    </source>
</evidence>
<dbReference type="EMBL" id="CAEZYL010000030">
    <property type="protein sequence ID" value="CAB4722297.1"/>
    <property type="molecule type" value="Genomic_DNA"/>
</dbReference>
<evidence type="ECO:0000313" key="5">
    <source>
        <dbReference type="EMBL" id="CAB4892461.1"/>
    </source>
</evidence>
<dbReference type="EMBL" id="CAFBME010000032">
    <property type="protein sequence ID" value="CAB4892461.1"/>
    <property type="molecule type" value="Genomic_DNA"/>
</dbReference>
<evidence type="ECO:0000313" key="6">
    <source>
        <dbReference type="EMBL" id="CAB4952204.1"/>
    </source>
</evidence>
<reference evidence="3" key="1">
    <citation type="submission" date="2020-05" db="EMBL/GenBank/DDBJ databases">
        <authorList>
            <person name="Chiriac C."/>
            <person name="Salcher M."/>
            <person name="Ghai R."/>
            <person name="Kavagutti S V."/>
        </authorList>
    </citation>
    <scope>NUCLEOTIDE SEQUENCE</scope>
</reference>
<gene>
    <name evidence="2" type="ORF">UFOPK1380_00384</name>
    <name evidence="3" type="ORF">UFOPK1778_00070</name>
    <name evidence="4" type="ORF">UFOPK2689_00646</name>
    <name evidence="5" type="ORF">UFOPK3555_00459</name>
    <name evidence="6" type="ORF">UFOPK3874_00015</name>
    <name evidence="7" type="ORF">UFOPK4095_00773</name>
</gene>
<name>A0A6J6FCR6_9ZZZZ</name>
<protein>
    <submittedName>
        <fullName evidence="3">Unannotated protein</fullName>
    </submittedName>
</protein>
<dbReference type="AlphaFoldDB" id="A0A6J6FCR6"/>
<sequence length="248" mass="27296">MTAPLTKKIATALLSLLLAGVFLELGLWQLHRARDVLAAEQVKPEQPIIALTSVAAAGANLRPVAANRIVTASGRYVQIYSAPNQRPMLANGKRSKRAVSLEVRLLEISDNRAILVLRGLEDNSPQTISEQVKVTGRLYPRQTVDTSDPAQGVLTRIDPALIAGLSDLKLFDGYIIVREERTIEGQKISDSPLASPQLRTRIAGYYWQHISYVGIWWLMALLVLVLPWISRATIKQPSQVFTKGQANG</sequence>
<evidence type="ECO:0000313" key="7">
    <source>
        <dbReference type="EMBL" id="CAB5016632.1"/>
    </source>
</evidence>